<gene>
    <name evidence="4" type="ORF">A4H02_05030</name>
</gene>
<dbReference type="SUPFAM" id="SSF53850">
    <property type="entry name" value="Periplasmic binding protein-like II"/>
    <property type="match status" value="2"/>
</dbReference>
<dbReference type="Pfam" id="PF00497">
    <property type="entry name" value="SBP_bac_3"/>
    <property type="match status" value="1"/>
</dbReference>
<dbReference type="InterPro" id="IPR001638">
    <property type="entry name" value="Solute-binding_3/MltF_N"/>
</dbReference>
<keyword evidence="2" id="KW-0472">Membrane</keyword>
<keyword evidence="2" id="KW-0812">Transmembrane</keyword>
<keyword evidence="1" id="KW-0732">Signal</keyword>
<reference evidence="5" key="1">
    <citation type="submission" date="2016-04" db="EMBL/GenBank/DDBJ databases">
        <title>The genome sequence project of a novel Fervidobacterium isolate from a hot spring in Thailand.</title>
        <authorList>
            <person name="Gonzalez J.M."/>
            <person name="Cuecas A."/>
            <person name="Kanoksilapatham W."/>
        </authorList>
    </citation>
    <scope>NUCLEOTIDE SEQUENCE [LARGE SCALE GENOMIC DNA]</scope>
    <source>
        <strain evidence="5">FC2004</strain>
    </source>
</reference>
<feature type="domain" description="Solute-binding protein family 3/N-terminal" evidence="3">
    <location>
        <begin position="29"/>
        <end position="253"/>
    </location>
</feature>
<dbReference type="OrthoDB" id="42625at2"/>
<dbReference type="Proteomes" id="UP000094570">
    <property type="component" value="Unassembled WGS sequence"/>
</dbReference>
<dbReference type="STRING" id="1008305.A4H02_05030"/>
<keyword evidence="5" id="KW-1185">Reference proteome</keyword>
<evidence type="ECO:0000313" key="5">
    <source>
        <dbReference type="Proteomes" id="UP000094570"/>
    </source>
</evidence>
<sequence>MLPKIIILRYRLIILLAAFLFNTLAFSTTVLYTYAQHMRPKYFLKSGKIAGFCHDILLALNEELRSEGIEIRYKNDALMATTEILNALERNEIQIFVGLGYSDSYGRRFNFVKTPLYGMREVFLIRISQHESIYSQRIVNVGVLKGTVPSARVKEVFEGLRLVQFDNIDDAIKALDKGQIDTIYGGALVLGSYVKDNPKKYQLLGVFTDKFYHYVVVNRTVDTNVVTKLERAIKRIHEKRVIEKIIKKNNLGDFVLPGNVVEILLIDWRPYEWYDKVEKRWKGVDVDVVSSVFKKLGFVTEFVSFPWERCLQAMRALAYDGIMSLRKSREREEFLVFPDEPLSTGVDLLFKMKNKQLDISRLENIPEDVVCGYTLGYAYGDWFWNAKFKKEAVATDELGFRMLKRGKIDLFICNLLVAKHLLRELRMENEVEHSKNFGEVMIYHIAFSKNYHGQYLASLFGPELRKFKKTTEYSKILQRYGLKYEDFWSSFVY</sequence>
<dbReference type="AlphaFoldDB" id="A0A1E3G2S6"/>
<evidence type="ECO:0000256" key="2">
    <source>
        <dbReference type="SAM" id="Phobius"/>
    </source>
</evidence>
<dbReference type="SMART" id="SM00062">
    <property type="entry name" value="PBPb"/>
    <property type="match status" value="1"/>
</dbReference>
<evidence type="ECO:0000259" key="3">
    <source>
        <dbReference type="SMART" id="SM00062"/>
    </source>
</evidence>
<dbReference type="EMBL" id="LWAF01000005">
    <property type="protein sequence ID" value="ODN30601.1"/>
    <property type="molecule type" value="Genomic_DNA"/>
</dbReference>
<dbReference type="RefSeq" id="WP_069293069.1">
    <property type="nucleotide sequence ID" value="NZ_CP140110.1"/>
</dbReference>
<dbReference type="PANTHER" id="PTHR35936">
    <property type="entry name" value="MEMBRANE-BOUND LYTIC MUREIN TRANSGLYCOSYLASE F"/>
    <property type="match status" value="1"/>
</dbReference>
<protein>
    <submittedName>
        <fullName evidence="4">ABC transporter substrate-binding protein</fullName>
    </submittedName>
</protein>
<dbReference type="PANTHER" id="PTHR35936:SF35">
    <property type="entry name" value="L-CYSTINE-BINDING PROTEIN TCYJ"/>
    <property type="match status" value="1"/>
</dbReference>
<evidence type="ECO:0000256" key="1">
    <source>
        <dbReference type="ARBA" id="ARBA00022729"/>
    </source>
</evidence>
<feature type="transmembrane region" description="Helical" evidence="2">
    <location>
        <begin position="12"/>
        <end position="35"/>
    </location>
</feature>
<evidence type="ECO:0000313" key="4">
    <source>
        <dbReference type="EMBL" id="ODN30601.1"/>
    </source>
</evidence>
<accession>A0A1E3G2S6</accession>
<dbReference type="Gene3D" id="3.40.190.10">
    <property type="entry name" value="Periplasmic binding protein-like II"/>
    <property type="match status" value="4"/>
</dbReference>
<organism evidence="4 5">
    <name type="scientific">Fervidobacterium thailandense</name>
    <dbReference type="NCBI Taxonomy" id="1008305"/>
    <lineage>
        <taxon>Bacteria</taxon>
        <taxon>Thermotogati</taxon>
        <taxon>Thermotogota</taxon>
        <taxon>Thermotogae</taxon>
        <taxon>Thermotogales</taxon>
        <taxon>Fervidobacteriaceae</taxon>
        <taxon>Fervidobacterium</taxon>
    </lineage>
</organism>
<name>A0A1E3G2S6_9BACT</name>
<comment type="caution">
    <text evidence="4">The sequence shown here is derived from an EMBL/GenBank/DDBJ whole genome shotgun (WGS) entry which is preliminary data.</text>
</comment>
<proteinExistence type="predicted"/>
<keyword evidence="2" id="KW-1133">Transmembrane helix</keyword>